<feature type="domain" description="dUTPase-like" evidence="1">
    <location>
        <begin position="5"/>
        <end position="58"/>
    </location>
</feature>
<proteinExistence type="predicted"/>
<dbReference type="EMBL" id="JADDUC020000019">
    <property type="protein sequence ID" value="KAI1233199.1"/>
    <property type="molecule type" value="Genomic_DNA"/>
</dbReference>
<evidence type="ECO:0000259" key="1">
    <source>
        <dbReference type="Pfam" id="PF00692"/>
    </source>
</evidence>
<protein>
    <recommendedName>
        <fullName evidence="1">dUTPase-like domain-containing protein</fullName>
    </recommendedName>
</protein>
<reference evidence="3" key="3">
    <citation type="submission" date="2022-01" db="EMBL/GenBank/DDBJ databases">
        <authorList>
            <person name="Rubenstein D.R."/>
        </authorList>
    </citation>
    <scope>NUCLEOTIDE SEQUENCE</scope>
    <source>
        <strain evidence="3">SS15</strain>
        <tissue evidence="3">Liver</tissue>
    </source>
</reference>
<gene>
    <name evidence="3" type="ORF">IHE44_0004792</name>
    <name evidence="2" type="ORF">IHE44_008439</name>
</gene>
<dbReference type="InterPro" id="IPR036157">
    <property type="entry name" value="dUTPase-like_sf"/>
</dbReference>
<dbReference type="Proteomes" id="UP000618051">
    <property type="component" value="Unassembled WGS sequence"/>
</dbReference>
<evidence type="ECO:0000313" key="3">
    <source>
        <dbReference type="EMBL" id="KAI1233199.1"/>
    </source>
</evidence>
<dbReference type="InterPro" id="IPR029054">
    <property type="entry name" value="dUTPase-like"/>
</dbReference>
<dbReference type="AlphaFoldDB" id="A0A835NEJ1"/>
<dbReference type="SUPFAM" id="SSF51283">
    <property type="entry name" value="dUTPase-like"/>
    <property type="match status" value="1"/>
</dbReference>
<dbReference type="Pfam" id="PF00692">
    <property type="entry name" value="dUTPase"/>
    <property type="match status" value="1"/>
</dbReference>
<comment type="caution">
    <text evidence="2">The sequence shown here is derived from an EMBL/GenBank/DDBJ whole genome shotgun (WGS) entry which is preliminary data.</text>
</comment>
<keyword evidence="4" id="KW-1185">Reference proteome</keyword>
<organism evidence="2">
    <name type="scientific">Lamprotornis superbus</name>
    <dbReference type="NCBI Taxonomy" id="245042"/>
    <lineage>
        <taxon>Eukaryota</taxon>
        <taxon>Metazoa</taxon>
        <taxon>Chordata</taxon>
        <taxon>Craniata</taxon>
        <taxon>Vertebrata</taxon>
        <taxon>Euteleostomi</taxon>
        <taxon>Archelosauria</taxon>
        <taxon>Archosauria</taxon>
        <taxon>Dinosauria</taxon>
        <taxon>Saurischia</taxon>
        <taxon>Theropoda</taxon>
        <taxon>Coelurosauria</taxon>
        <taxon>Aves</taxon>
        <taxon>Neognathae</taxon>
        <taxon>Neoaves</taxon>
        <taxon>Telluraves</taxon>
        <taxon>Australaves</taxon>
        <taxon>Passeriformes</taxon>
        <taxon>Sturnidae</taxon>
        <taxon>Lamprotornis</taxon>
    </lineage>
</organism>
<reference evidence="2" key="1">
    <citation type="submission" date="2020-10" db="EMBL/GenBank/DDBJ databases">
        <title>Feather gene expression reveals the developmental basis of iridescence in African starlings.</title>
        <authorList>
            <person name="Rubenstein D.R."/>
        </authorList>
    </citation>
    <scope>NUCLEOTIDE SEQUENCE</scope>
    <source>
        <strain evidence="2">SS15</strain>
        <tissue evidence="2">Liver</tissue>
    </source>
</reference>
<dbReference type="EMBL" id="JADDUC010000320">
    <property type="protein sequence ID" value="KAG0114232.1"/>
    <property type="molecule type" value="Genomic_DNA"/>
</dbReference>
<sequence length="152" mass="16335">MGRESLSAFVAGRSSSTMKGINVHLGIIDSDWLGQIYAMVSINEYERNRKGTCIAQLIPFVSCIPIVVDWSHGTGGSGICGTTSEELPEQELSDSVESAVLDLPWPIPVLGFTDQELLCHRSWVAALALFALVTSSPEPAPSAWCCHGESRA</sequence>
<dbReference type="Gene3D" id="2.70.40.10">
    <property type="match status" value="1"/>
</dbReference>
<reference evidence="3 4" key="2">
    <citation type="journal article" date="2021" name="J. Hered.">
        <title>Feather Gene Expression Elucidates the Developmental Basis of Plumage Iridescence in African Starlings.</title>
        <authorList>
            <person name="Rubenstein D.R."/>
            <person name="Corvelo A."/>
            <person name="MacManes M.D."/>
            <person name="Maia R."/>
            <person name="Narzisi G."/>
            <person name="Rousaki A."/>
            <person name="Vandenabeele P."/>
            <person name="Shawkey M.D."/>
            <person name="Solomon J."/>
        </authorList>
    </citation>
    <scope>NUCLEOTIDE SEQUENCE [LARGE SCALE GENOMIC DNA]</scope>
    <source>
        <strain evidence="3">SS15</strain>
    </source>
</reference>
<name>A0A835NEJ1_9PASS</name>
<evidence type="ECO:0000313" key="4">
    <source>
        <dbReference type="Proteomes" id="UP000618051"/>
    </source>
</evidence>
<dbReference type="OrthoDB" id="9900537at2759"/>
<accession>A0A835NEJ1</accession>
<evidence type="ECO:0000313" key="2">
    <source>
        <dbReference type="EMBL" id="KAG0114232.1"/>
    </source>
</evidence>